<dbReference type="SUPFAM" id="SSF51294">
    <property type="entry name" value="Hedgehog/intein (Hint) domain"/>
    <property type="match status" value="1"/>
</dbReference>
<dbReference type="PROSITE" id="PS50818">
    <property type="entry name" value="INTEIN_C_TER"/>
    <property type="match status" value="1"/>
</dbReference>
<keyword evidence="6" id="KW-0547">Nucleotide-binding</keyword>
<dbReference type="CDD" id="cd16928">
    <property type="entry name" value="HATPase_GyrB-like"/>
    <property type="match status" value="1"/>
</dbReference>
<dbReference type="PANTHER" id="PTHR45866:SF1">
    <property type="entry name" value="DNA GYRASE SUBUNIT B, MITOCHONDRIAL"/>
    <property type="match status" value="1"/>
</dbReference>
<evidence type="ECO:0000313" key="14">
    <source>
        <dbReference type="Proteomes" id="UP000176787"/>
    </source>
</evidence>
<dbReference type="GO" id="GO:0005524">
    <property type="term" value="F:ATP binding"/>
    <property type="evidence" value="ECO:0007669"/>
    <property type="project" value="UniProtKB-KW"/>
</dbReference>
<dbReference type="GO" id="GO:0003677">
    <property type="term" value="F:DNA binding"/>
    <property type="evidence" value="ECO:0007669"/>
    <property type="project" value="UniProtKB-KW"/>
</dbReference>
<dbReference type="InterPro" id="IPR013760">
    <property type="entry name" value="Topo_IIA-like_dom_sf"/>
</dbReference>
<dbReference type="Gene3D" id="3.30.565.10">
    <property type="entry name" value="Histidine kinase-like ATPase, C-terminal domain"/>
    <property type="match status" value="1"/>
</dbReference>
<dbReference type="EMBL" id="MHMS01000013">
    <property type="protein sequence ID" value="OGZ32168.1"/>
    <property type="molecule type" value="Genomic_DNA"/>
</dbReference>
<dbReference type="InterPro" id="IPR000565">
    <property type="entry name" value="Topo_IIA_B"/>
</dbReference>
<comment type="cofactor">
    <cofactor evidence="2">
        <name>Mg(2+)</name>
        <dbReference type="ChEBI" id="CHEBI:18420"/>
    </cofactor>
</comment>
<dbReference type="Gene3D" id="3.40.50.670">
    <property type="match status" value="2"/>
</dbReference>
<dbReference type="NCBIfam" id="TIGR01445">
    <property type="entry name" value="intein_Nterm"/>
    <property type="match status" value="1"/>
</dbReference>
<dbReference type="PROSITE" id="PS50817">
    <property type="entry name" value="INTEIN_N_TER"/>
    <property type="match status" value="1"/>
</dbReference>
<dbReference type="Gene3D" id="2.170.16.10">
    <property type="entry name" value="Hedgehog/Intein (Hint) domain"/>
    <property type="match status" value="1"/>
</dbReference>
<dbReference type="InterPro" id="IPR006141">
    <property type="entry name" value="Intein_N"/>
</dbReference>
<dbReference type="InterPro" id="IPR001241">
    <property type="entry name" value="Topo_IIA"/>
</dbReference>
<dbReference type="PANTHER" id="PTHR45866">
    <property type="entry name" value="DNA GYRASE/TOPOISOMERASE SUBUNIT B"/>
    <property type="match status" value="1"/>
</dbReference>
<keyword evidence="9" id="KW-0799">Topoisomerase</keyword>
<dbReference type="GO" id="GO:0016539">
    <property type="term" value="P:intein-mediated protein splicing"/>
    <property type="evidence" value="ECO:0007669"/>
    <property type="project" value="InterPro"/>
</dbReference>
<evidence type="ECO:0000256" key="7">
    <source>
        <dbReference type="ARBA" id="ARBA00022840"/>
    </source>
</evidence>
<dbReference type="SUPFAM" id="SSF54211">
    <property type="entry name" value="Ribosomal protein S5 domain 2-like"/>
    <property type="match status" value="1"/>
</dbReference>
<dbReference type="InterPro" id="IPR013759">
    <property type="entry name" value="Topo_IIA_B_C"/>
</dbReference>
<dbReference type="FunFam" id="3.30.565.10:FF:000002">
    <property type="entry name" value="DNA gyrase subunit B"/>
    <property type="match status" value="1"/>
</dbReference>
<evidence type="ECO:0000313" key="13">
    <source>
        <dbReference type="EMBL" id="OGZ32168.1"/>
    </source>
</evidence>
<dbReference type="PRINTS" id="PR00418">
    <property type="entry name" value="TPI2FAMILY"/>
</dbReference>
<dbReference type="InterPro" id="IPR006171">
    <property type="entry name" value="TOPRIM_dom"/>
</dbReference>
<evidence type="ECO:0000256" key="11">
    <source>
        <dbReference type="ARBA" id="ARBA00023235"/>
    </source>
</evidence>
<dbReference type="EC" id="5.6.2.2" evidence="4"/>
<keyword evidence="5" id="KW-0479">Metal-binding</keyword>
<dbReference type="AlphaFoldDB" id="A0A1G2F3K2"/>
<evidence type="ECO:0000256" key="6">
    <source>
        <dbReference type="ARBA" id="ARBA00022741"/>
    </source>
</evidence>
<keyword evidence="11" id="KW-0413">Isomerase</keyword>
<dbReference type="InterPro" id="IPR003594">
    <property type="entry name" value="HATPase_dom"/>
</dbReference>
<accession>A0A1G2F3K2</accession>
<dbReference type="STRING" id="1801726.A3H02_01885"/>
<dbReference type="Proteomes" id="UP000176787">
    <property type="component" value="Unassembled WGS sequence"/>
</dbReference>
<proteinExistence type="inferred from homology"/>
<dbReference type="InterPro" id="IPR003586">
    <property type="entry name" value="Hint_dom_C"/>
</dbReference>
<comment type="similarity">
    <text evidence="3">Belongs to the type II topoisomerase GyrB family.</text>
</comment>
<comment type="catalytic activity">
    <reaction evidence="1">
        <text>ATP-dependent breakage, passage and rejoining of double-stranded DNA.</text>
        <dbReference type="EC" id="5.6.2.2"/>
    </reaction>
</comment>
<dbReference type="PRINTS" id="PR01159">
    <property type="entry name" value="DNAGYRASEB"/>
</dbReference>
<evidence type="ECO:0000256" key="5">
    <source>
        <dbReference type="ARBA" id="ARBA00022723"/>
    </source>
</evidence>
<dbReference type="GO" id="GO:0006265">
    <property type="term" value="P:DNA topological change"/>
    <property type="evidence" value="ECO:0007669"/>
    <property type="project" value="InterPro"/>
</dbReference>
<dbReference type="SMART" id="SM00306">
    <property type="entry name" value="HintN"/>
    <property type="match status" value="1"/>
</dbReference>
<dbReference type="InterPro" id="IPR036890">
    <property type="entry name" value="HATPase_C_sf"/>
</dbReference>
<feature type="non-terminal residue" evidence="13">
    <location>
        <position position="1057"/>
    </location>
</feature>
<organism evidence="13 14">
    <name type="scientific">Candidatus Niyogibacteria bacterium RIFCSPLOWO2_12_FULL_41_13</name>
    <dbReference type="NCBI Taxonomy" id="1801726"/>
    <lineage>
        <taxon>Bacteria</taxon>
        <taxon>Candidatus Niyogiibacteriota</taxon>
    </lineage>
</organism>
<dbReference type="SMART" id="SM00305">
    <property type="entry name" value="HintC"/>
    <property type="match status" value="1"/>
</dbReference>
<evidence type="ECO:0000256" key="9">
    <source>
        <dbReference type="ARBA" id="ARBA00023029"/>
    </source>
</evidence>
<dbReference type="SUPFAM" id="SSF55874">
    <property type="entry name" value="ATPase domain of HSP90 chaperone/DNA topoisomerase II/histidine kinase"/>
    <property type="match status" value="1"/>
</dbReference>
<dbReference type="Gene3D" id="3.30.230.10">
    <property type="match status" value="1"/>
</dbReference>
<dbReference type="SUPFAM" id="SSF56719">
    <property type="entry name" value="Type II DNA topoisomerase"/>
    <property type="match status" value="2"/>
</dbReference>
<keyword evidence="8" id="KW-0460">Magnesium</keyword>
<dbReference type="Pfam" id="PF00204">
    <property type="entry name" value="DNA_gyraseB"/>
    <property type="match status" value="1"/>
</dbReference>
<evidence type="ECO:0000256" key="10">
    <source>
        <dbReference type="ARBA" id="ARBA00023125"/>
    </source>
</evidence>
<dbReference type="Pfam" id="PF14890">
    <property type="entry name" value="Intein_splicing"/>
    <property type="match status" value="1"/>
</dbReference>
<comment type="caution">
    <text evidence="13">The sequence shown here is derived from an EMBL/GenBank/DDBJ whole genome shotgun (WGS) entry which is preliminary data.</text>
</comment>
<dbReference type="SMART" id="SM00387">
    <property type="entry name" value="HATPase_c"/>
    <property type="match status" value="1"/>
</dbReference>
<evidence type="ECO:0000256" key="4">
    <source>
        <dbReference type="ARBA" id="ARBA00012895"/>
    </source>
</evidence>
<keyword evidence="7" id="KW-0067">ATP-binding</keyword>
<dbReference type="NCBIfam" id="TIGR01443">
    <property type="entry name" value="intein_Cterm"/>
    <property type="match status" value="1"/>
</dbReference>
<evidence type="ECO:0000256" key="2">
    <source>
        <dbReference type="ARBA" id="ARBA00001946"/>
    </source>
</evidence>
<evidence type="ECO:0000256" key="1">
    <source>
        <dbReference type="ARBA" id="ARBA00000185"/>
    </source>
</evidence>
<dbReference type="InterPro" id="IPR013506">
    <property type="entry name" value="Topo_IIA_bsu_dom2"/>
</dbReference>
<dbReference type="SMART" id="SM00433">
    <property type="entry name" value="TOP2c"/>
    <property type="match status" value="1"/>
</dbReference>
<dbReference type="Pfam" id="PF00986">
    <property type="entry name" value="DNA_gyraseB_C"/>
    <property type="match status" value="1"/>
</dbReference>
<dbReference type="InterPro" id="IPR003587">
    <property type="entry name" value="Hint_dom_N"/>
</dbReference>
<dbReference type="Pfam" id="PF02518">
    <property type="entry name" value="HATPase_c"/>
    <property type="match status" value="1"/>
</dbReference>
<evidence type="ECO:0000256" key="3">
    <source>
        <dbReference type="ARBA" id="ARBA00010708"/>
    </source>
</evidence>
<dbReference type="GO" id="GO:0046872">
    <property type="term" value="F:metal ion binding"/>
    <property type="evidence" value="ECO:0007669"/>
    <property type="project" value="UniProtKB-KW"/>
</dbReference>
<dbReference type="InterPro" id="IPR020568">
    <property type="entry name" value="Ribosomal_Su5_D2-typ_SF"/>
</dbReference>
<sequence length="1057" mass="121452">MVSDENNKKESYTAKDIYVLEGLEPVRKRPAMYIGSTDSKGLHHLVWEALDNSVDEAMAGYAKNISVVLLPENKVMVVDDGRGIPVDIHPQTKKSALETVICTLHAGGKFGGESYKVSGGLHGVGISVVNALSKFMEARICRDGQEWVQQYSKGKAQSTIKKTGKCSGSGTSILFEADSEIFKDIEYDFGAISRRIREQAYLTPGLKITASDKREENQLLHHSQTFYFEGGISSYVRHLNHNAKPLNPTIFYVKKEENGIQVEVALQYIDEFGLREISFANNIHTPDGGSHLTGFHSGLTRILNDYARKNKFFKEGEEGLTGDDTREGLTAVISVKLREPQFEGQTKARLGTSEARGVVEAVFSEAFGAFLEEHPEEAKTIIERVLLVLEARKAARAAKETILRKGILEGLSLPGKLADCQTRKPEEAELFIVEGESAGGCFSGDTKIALANGKFLSFKELIEENKKGIKNYCYTIKSDGEIGISLIKNPRRTRNNVEVVKIILDNNEEIICTPDHRFMLRDGSYKEAKDLISRDSLMPFRKKFSQIGGRITIEGYEMVLSPKNNYWIFTHLLADEYNLQKKIYSREQGNTIHHLDFNKLNNNPDNLIRMIKEEHLLYHTKFLKNTLHRPEMKEKARRAHQTKEYLEKIKKIMNSPGMKKILSERAKKQWQNKEYKDYMARKFLEFYQNNSEYREKNNKILCENQKKYWGNEENRIKQAEKVCEYFKNNPEKRIEFRENALKQWSSLTLRKWRSQKTKEQWTPEFRRTRKESYNKTYLNKALPLLKEIYEQTGELNFELYNQKRKQINDKSIIKISTICERFFNGDESQLKEAVVNYNHKIKKITSLKEKIDVYDLEAEETHNFALASGVFVHNSSKMARDRKIQAILPLKGKILNVERARIDKMLSSEEIKALIIALGTAVAKDFNLEKLRYHKIVIATDADVDGAHIKTLLLTLFYRYFQPVIEGGYLYIATPPLYRIQKGKAISYAYSDQEKEKILKELKENYSIQRYKGLGEMNAEQLWETTMDPSRRILKKIAIEDAEEASKIFDILMGSEV</sequence>
<feature type="domain" description="Toprim" evidence="12">
    <location>
        <begin position="892"/>
        <end position="976"/>
    </location>
</feature>
<dbReference type="CDD" id="cd00822">
    <property type="entry name" value="TopoII_Trans_DNA_gyrase"/>
    <property type="match status" value="1"/>
</dbReference>
<dbReference type="GO" id="GO:0003918">
    <property type="term" value="F:DNA topoisomerase type II (double strand cut, ATP-hydrolyzing) activity"/>
    <property type="evidence" value="ECO:0007669"/>
    <property type="project" value="UniProtKB-EC"/>
</dbReference>
<dbReference type="InterPro" id="IPR036844">
    <property type="entry name" value="Hint_dom_sf"/>
</dbReference>
<gene>
    <name evidence="13" type="ORF">A3H02_01885</name>
</gene>
<dbReference type="InterPro" id="IPR014721">
    <property type="entry name" value="Ribsml_uS5_D2-typ_fold_subgr"/>
</dbReference>
<dbReference type="InterPro" id="IPR030934">
    <property type="entry name" value="Intein_C"/>
</dbReference>
<protein>
    <recommendedName>
        <fullName evidence="4">DNA topoisomerase (ATP-hydrolyzing)</fullName>
        <ecNumber evidence="4">5.6.2.2</ecNumber>
    </recommendedName>
</protein>
<dbReference type="Pfam" id="PF01751">
    <property type="entry name" value="Toprim"/>
    <property type="match status" value="1"/>
</dbReference>
<reference evidence="13 14" key="1">
    <citation type="journal article" date="2016" name="Nat. Commun.">
        <title>Thousands of microbial genomes shed light on interconnected biogeochemical processes in an aquifer system.</title>
        <authorList>
            <person name="Anantharaman K."/>
            <person name="Brown C.T."/>
            <person name="Hug L.A."/>
            <person name="Sharon I."/>
            <person name="Castelle C.J."/>
            <person name="Probst A.J."/>
            <person name="Thomas B.C."/>
            <person name="Singh A."/>
            <person name="Wilkins M.J."/>
            <person name="Karaoz U."/>
            <person name="Brodie E.L."/>
            <person name="Williams K.H."/>
            <person name="Hubbard S.S."/>
            <person name="Banfield J.F."/>
        </authorList>
    </citation>
    <scope>NUCLEOTIDE SEQUENCE [LARGE SCALE GENOMIC DNA]</scope>
</reference>
<name>A0A1G2F3K2_9BACT</name>
<dbReference type="PROSITE" id="PS50880">
    <property type="entry name" value="TOPRIM"/>
    <property type="match status" value="1"/>
</dbReference>
<dbReference type="InterPro" id="IPR002288">
    <property type="entry name" value="DNA_gyrase_B_C"/>
</dbReference>
<evidence type="ECO:0000259" key="12">
    <source>
        <dbReference type="PROSITE" id="PS50880"/>
    </source>
</evidence>
<dbReference type="FunFam" id="3.30.230.10:FF:000005">
    <property type="entry name" value="DNA gyrase subunit B"/>
    <property type="match status" value="1"/>
</dbReference>
<dbReference type="CDD" id="cd00081">
    <property type="entry name" value="Hint"/>
    <property type="match status" value="2"/>
</dbReference>
<keyword evidence="10" id="KW-0238">DNA-binding</keyword>
<evidence type="ECO:0000256" key="8">
    <source>
        <dbReference type="ARBA" id="ARBA00022842"/>
    </source>
</evidence>